<dbReference type="Proteomes" id="UP000597877">
    <property type="component" value="Unassembled WGS sequence"/>
</dbReference>
<dbReference type="EMBL" id="JACOOZ010000001">
    <property type="protein sequence ID" value="MBC5666837.1"/>
    <property type="molecule type" value="Genomic_DNA"/>
</dbReference>
<evidence type="ECO:0000313" key="2">
    <source>
        <dbReference type="EMBL" id="MBC5666837.1"/>
    </source>
</evidence>
<dbReference type="InterPro" id="IPR032179">
    <property type="entry name" value="Cry22Aa_Ig-like"/>
</dbReference>
<comment type="caution">
    <text evidence="2">The sequence shown here is derived from an EMBL/GenBank/DDBJ whole genome shotgun (WGS) entry which is preliminary data.</text>
</comment>
<name>A0ABR7F0S6_9FIRM</name>
<organism evidence="2 3">
    <name type="scientific">Eubacterium segne</name>
    <dbReference type="NCBI Taxonomy" id="2763045"/>
    <lineage>
        <taxon>Bacteria</taxon>
        <taxon>Bacillati</taxon>
        <taxon>Bacillota</taxon>
        <taxon>Clostridia</taxon>
        <taxon>Eubacteriales</taxon>
        <taxon>Eubacteriaceae</taxon>
        <taxon>Eubacterium</taxon>
    </lineage>
</organism>
<evidence type="ECO:0000313" key="3">
    <source>
        <dbReference type="Proteomes" id="UP000597877"/>
    </source>
</evidence>
<proteinExistence type="predicted"/>
<feature type="domain" description="Pesticidal crystal protein Cry22Aa Ig-like" evidence="1">
    <location>
        <begin position="205"/>
        <end position="265"/>
    </location>
</feature>
<reference evidence="2 3" key="1">
    <citation type="submission" date="2020-08" db="EMBL/GenBank/DDBJ databases">
        <title>Genome public.</title>
        <authorList>
            <person name="Liu C."/>
            <person name="Sun Q."/>
        </authorList>
    </citation>
    <scope>NUCLEOTIDE SEQUENCE [LARGE SCALE GENOMIC DNA]</scope>
    <source>
        <strain evidence="2 3">BX4</strain>
    </source>
</reference>
<dbReference type="RefSeq" id="WP_021952671.1">
    <property type="nucleotide sequence ID" value="NZ_JACOOZ010000001.1"/>
</dbReference>
<dbReference type="Pfam" id="PF16403">
    <property type="entry name" value="Bact_surface_Ig-like"/>
    <property type="match status" value="1"/>
</dbReference>
<evidence type="ECO:0000259" key="1">
    <source>
        <dbReference type="Pfam" id="PF16403"/>
    </source>
</evidence>
<accession>A0ABR7F0S6</accession>
<sequence length="276" mass="30502">MRVIKALIVVVFLAVTIVFSANYYKEKTADNNHAPTIEFGDDLIKVSIKDDESKLLKDVIAKDAEDGDITSNIVIESISKFVDKKKHISNITYVVSDSDNNVTKKTRQVQYTDYRKPRFTLSAPLCFYVGSDVNVPDVLGAVDDVDGDITDKVKILSSIASTRIAGSYVITAQATNSLGATSTIKATVTIRQENNLAPTIKLKKNIVYLKVGDKFNPESYVASVKDKNGKELPANLVKVVKSSVNLKKPGSYTVEYAVNYEQENEYITYLVVIVEE</sequence>
<protein>
    <submittedName>
        <fullName evidence="2">DUF5011 domain-containing protein</fullName>
    </submittedName>
</protein>
<dbReference type="Gene3D" id="2.60.40.10">
    <property type="entry name" value="Immunoglobulins"/>
    <property type="match status" value="3"/>
</dbReference>
<keyword evidence="3" id="KW-1185">Reference proteome</keyword>
<gene>
    <name evidence="2" type="ORF">H8S00_02360</name>
</gene>
<dbReference type="InterPro" id="IPR013783">
    <property type="entry name" value="Ig-like_fold"/>
</dbReference>